<dbReference type="PANTHER" id="PTHR43312">
    <property type="entry name" value="D-THREO-ALDOSE 1-DEHYDROGENASE"/>
    <property type="match status" value="1"/>
</dbReference>
<proteinExistence type="predicted"/>
<dbReference type="RefSeq" id="WP_175492610.1">
    <property type="nucleotide sequence ID" value="NZ_FOSN01000012.1"/>
</dbReference>
<sequence length="316" mass="34446">MRNVFCPGLGRDVSALGFGCAALGSRVSETQGRRALDRAFEQGVTWYDVAPFYGDGEAEAIFGRFLSGRRDKVVVCAQLGSPRAPPSFALRFFTRLRHFFVRTFPELGDVRVTPSRRRKALSAGDIEGLIVESLRRLKSDYIDVVALHDPGPPECADQDVLGALQNLVERGYARRLAVSGSVSAVNSALDASSLFQITQFVDNPFDPDARRLRDELWAADRFFVTQGVFSSGAYERVSRLLAGDGGRLASLASQLGYGPPFIASDMLLDYAFATNPAGVVLAAMFNPSHIAQNCARASRPPRADIAPFIEKFFVNA</sequence>
<dbReference type="InterPro" id="IPR023210">
    <property type="entry name" value="NADP_OxRdtase_dom"/>
</dbReference>
<dbReference type="EMBL" id="FOSN01000012">
    <property type="protein sequence ID" value="SFK62376.1"/>
    <property type="molecule type" value="Genomic_DNA"/>
</dbReference>
<dbReference type="Gene3D" id="3.20.20.100">
    <property type="entry name" value="NADP-dependent oxidoreductase domain"/>
    <property type="match status" value="1"/>
</dbReference>
<dbReference type="PANTHER" id="PTHR43312:SF1">
    <property type="entry name" value="NADP-DEPENDENT OXIDOREDUCTASE DOMAIN-CONTAINING PROTEIN"/>
    <property type="match status" value="1"/>
</dbReference>
<accession>A0A1I4B3C0</accession>
<gene>
    <name evidence="2" type="ORF">SAMN05444581_11283</name>
</gene>
<dbReference type="InterPro" id="IPR036812">
    <property type="entry name" value="NAD(P)_OxRdtase_dom_sf"/>
</dbReference>
<keyword evidence="3" id="KW-1185">Reference proteome</keyword>
<dbReference type="STRING" id="1612308.SAMN05444581_11283"/>
<evidence type="ECO:0000313" key="2">
    <source>
        <dbReference type="EMBL" id="SFK62376.1"/>
    </source>
</evidence>
<evidence type="ECO:0000313" key="3">
    <source>
        <dbReference type="Proteomes" id="UP000198755"/>
    </source>
</evidence>
<dbReference type="AlphaFoldDB" id="A0A1I4B3C0"/>
<evidence type="ECO:0000259" key="1">
    <source>
        <dbReference type="Pfam" id="PF00248"/>
    </source>
</evidence>
<organism evidence="2 3">
    <name type="scientific">Methylocapsa palsarum</name>
    <dbReference type="NCBI Taxonomy" id="1612308"/>
    <lineage>
        <taxon>Bacteria</taxon>
        <taxon>Pseudomonadati</taxon>
        <taxon>Pseudomonadota</taxon>
        <taxon>Alphaproteobacteria</taxon>
        <taxon>Hyphomicrobiales</taxon>
        <taxon>Beijerinckiaceae</taxon>
        <taxon>Methylocapsa</taxon>
    </lineage>
</organism>
<dbReference type="Proteomes" id="UP000198755">
    <property type="component" value="Unassembled WGS sequence"/>
</dbReference>
<dbReference type="InterPro" id="IPR053135">
    <property type="entry name" value="AKR2_Oxidoreductase"/>
</dbReference>
<reference evidence="2 3" key="1">
    <citation type="submission" date="2016-10" db="EMBL/GenBank/DDBJ databases">
        <authorList>
            <person name="de Groot N.N."/>
        </authorList>
    </citation>
    <scope>NUCLEOTIDE SEQUENCE [LARGE SCALE GENOMIC DNA]</scope>
    <source>
        <strain evidence="2 3">NE2</strain>
    </source>
</reference>
<dbReference type="SUPFAM" id="SSF51430">
    <property type="entry name" value="NAD(P)-linked oxidoreductase"/>
    <property type="match status" value="1"/>
</dbReference>
<dbReference type="Pfam" id="PF00248">
    <property type="entry name" value="Aldo_ket_red"/>
    <property type="match status" value="1"/>
</dbReference>
<feature type="domain" description="NADP-dependent oxidoreductase" evidence="1">
    <location>
        <begin position="16"/>
        <end position="185"/>
    </location>
</feature>
<protein>
    <submittedName>
        <fullName evidence="2">Predicted oxidoreductase</fullName>
    </submittedName>
</protein>
<name>A0A1I4B3C0_9HYPH</name>